<dbReference type="Proteomes" id="UP000007266">
    <property type="component" value="Linkage group 7"/>
</dbReference>
<dbReference type="AlphaFoldDB" id="A0A139WF74"/>
<reference evidence="1 2" key="2">
    <citation type="journal article" date="2010" name="Nucleic Acids Res.">
        <title>BeetleBase in 2010: revisions to provide comprehensive genomic information for Tribolium castaneum.</title>
        <authorList>
            <person name="Kim H.S."/>
            <person name="Murphy T."/>
            <person name="Xia J."/>
            <person name="Caragea D."/>
            <person name="Park Y."/>
            <person name="Beeman R.W."/>
            <person name="Lorenzen M.D."/>
            <person name="Butcher S."/>
            <person name="Manak J.R."/>
            <person name="Brown S.J."/>
        </authorList>
    </citation>
    <scope>GENOME REANNOTATION</scope>
    <source>
        <strain evidence="1 2">Georgia GA2</strain>
    </source>
</reference>
<evidence type="ECO:0000313" key="2">
    <source>
        <dbReference type="Proteomes" id="UP000007266"/>
    </source>
</evidence>
<dbReference type="EMBL" id="KQ971354">
    <property type="protein sequence ID" value="KYB26521.1"/>
    <property type="molecule type" value="Genomic_DNA"/>
</dbReference>
<accession>A0A139WF74</accession>
<sequence>MPAGGHPPSLCKFSLRAAIRPRKGLISLGLRSEHMFLAPLGGRGEGSPVTVRHHHGIMDKQVDALLGRIYI</sequence>
<proteinExistence type="predicted"/>
<protein>
    <submittedName>
        <fullName evidence="1">Uncharacterized protein</fullName>
    </submittedName>
</protein>
<evidence type="ECO:0000313" key="1">
    <source>
        <dbReference type="EMBL" id="KYB26521.1"/>
    </source>
</evidence>
<gene>
    <name evidence="1" type="primary">AUGUSTUS-3.0.2_34811</name>
    <name evidence="1" type="ORF">TcasGA2_TC034811</name>
</gene>
<keyword evidence="2" id="KW-1185">Reference proteome</keyword>
<name>A0A139WF74_TRICA</name>
<reference evidence="1 2" key="1">
    <citation type="journal article" date="2008" name="Nature">
        <title>The genome of the model beetle and pest Tribolium castaneum.</title>
        <authorList>
            <consortium name="Tribolium Genome Sequencing Consortium"/>
            <person name="Richards S."/>
            <person name="Gibbs R.A."/>
            <person name="Weinstock G.M."/>
            <person name="Brown S.J."/>
            <person name="Denell R."/>
            <person name="Beeman R.W."/>
            <person name="Gibbs R."/>
            <person name="Beeman R.W."/>
            <person name="Brown S.J."/>
            <person name="Bucher G."/>
            <person name="Friedrich M."/>
            <person name="Grimmelikhuijzen C.J."/>
            <person name="Klingler M."/>
            <person name="Lorenzen M."/>
            <person name="Richards S."/>
            <person name="Roth S."/>
            <person name="Schroder R."/>
            <person name="Tautz D."/>
            <person name="Zdobnov E.M."/>
            <person name="Muzny D."/>
            <person name="Gibbs R.A."/>
            <person name="Weinstock G.M."/>
            <person name="Attaway T."/>
            <person name="Bell S."/>
            <person name="Buhay C.J."/>
            <person name="Chandrabose M.N."/>
            <person name="Chavez D."/>
            <person name="Clerk-Blankenburg K.P."/>
            <person name="Cree A."/>
            <person name="Dao M."/>
            <person name="Davis C."/>
            <person name="Chacko J."/>
            <person name="Dinh H."/>
            <person name="Dugan-Rocha S."/>
            <person name="Fowler G."/>
            <person name="Garner T.T."/>
            <person name="Garnes J."/>
            <person name="Gnirke A."/>
            <person name="Hawes A."/>
            <person name="Hernandez J."/>
            <person name="Hines S."/>
            <person name="Holder M."/>
            <person name="Hume J."/>
            <person name="Jhangiani S.N."/>
            <person name="Joshi V."/>
            <person name="Khan Z.M."/>
            <person name="Jackson L."/>
            <person name="Kovar C."/>
            <person name="Kowis A."/>
            <person name="Lee S."/>
            <person name="Lewis L.R."/>
            <person name="Margolis J."/>
            <person name="Morgan M."/>
            <person name="Nazareth L.V."/>
            <person name="Nguyen N."/>
            <person name="Okwuonu G."/>
            <person name="Parker D."/>
            <person name="Richards S."/>
            <person name="Ruiz S.J."/>
            <person name="Santibanez J."/>
            <person name="Savard J."/>
            <person name="Scherer S.E."/>
            <person name="Schneider B."/>
            <person name="Sodergren E."/>
            <person name="Tautz D."/>
            <person name="Vattahil S."/>
            <person name="Villasana D."/>
            <person name="White C.S."/>
            <person name="Wright R."/>
            <person name="Park Y."/>
            <person name="Beeman R.W."/>
            <person name="Lord J."/>
            <person name="Oppert B."/>
            <person name="Lorenzen M."/>
            <person name="Brown S."/>
            <person name="Wang L."/>
            <person name="Savard J."/>
            <person name="Tautz D."/>
            <person name="Richards S."/>
            <person name="Weinstock G."/>
            <person name="Gibbs R.A."/>
            <person name="Liu Y."/>
            <person name="Worley K."/>
            <person name="Weinstock G."/>
            <person name="Elsik C.G."/>
            <person name="Reese J.T."/>
            <person name="Elhaik E."/>
            <person name="Landan G."/>
            <person name="Graur D."/>
            <person name="Arensburger P."/>
            <person name="Atkinson P."/>
            <person name="Beeman R.W."/>
            <person name="Beidler J."/>
            <person name="Brown S.J."/>
            <person name="Demuth J.P."/>
            <person name="Drury D.W."/>
            <person name="Du Y.Z."/>
            <person name="Fujiwara H."/>
            <person name="Lorenzen M."/>
            <person name="Maselli V."/>
            <person name="Osanai M."/>
            <person name="Park Y."/>
            <person name="Robertson H.M."/>
            <person name="Tu Z."/>
            <person name="Wang J.J."/>
            <person name="Wang S."/>
            <person name="Richards S."/>
            <person name="Song H."/>
            <person name="Zhang L."/>
            <person name="Sodergren E."/>
            <person name="Werner D."/>
            <person name="Stanke M."/>
            <person name="Morgenstern B."/>
            <person name="Solovyev V."/>
            <person name="Kosarev P."/>
            <person name="Brown G."/>
            <person name="Chen H.C."/>
            <person name="Ermolaeva O."/>
            <person name="Hlavina W."/>
            <person name="Kapustin Y."/>
            <person name="Kiryutin B."/>
            <person name="Kitts P."/>
            <person name="Maglott D."/>
            <person name="Pruitt K."/>
            <person name="Sapojnikov V."/>
            <person name="Souvorov A."/>
            <person name="Mackey A.J."/>
            <person name="Waterhouse R.M."/>
            <person name="Wyder S."/>
            <person name="Zdobnov E.M."/>
            <person name="Zdobnov E.M."/>
            <person name="Wyder S."/>
            <person name="Kriventseva E.V."/>
            <person name="Kadowaki T."/>
            <person name="Bork P."/>
            <person name="Aranda M."/>
            <person name="Bao R."/>
            <person name="Beermann A."/>
            <person name="Berns N."/>
            <person name="Bolognesi R."/>
            <person name="Bonneton F."/>
            <person name="Bopp D."/>
            <person name="Brown S.J."/>
            <person name="Bucher G."/>
            <person name="Butts T."/>
            <person name="Chaumot A."/>
            <person name="Denell R.E."/>
            <person name="Ferrier D.E."/>
            <person name="Friedrich M."/>
            <person name="Gordon C.M."/>
            <person name="Jindra M."/>
            <person name="Klingler M."/>
            <person name="Lan Q."/>
            <person name="Lattorff H.M."/>
            <person name="Laudet V."/>
            <person name="von Levetsow C."/>
            <person name="Liu Z."/>
            <person name="Lutz R."/>
            <person name="Lynch J.A."/>
            <person name="da Fonseca R.N."/>
            <person name="Posnien N."/>
            <person name="Reuter R."/>
            <person name="Roth S."/>
            <person name="Savard J."/>
            <person name="Schinko J.B."/>
            <person name="Schmitt C."/>
            <person name="Schoppmeier M."/>
            <person name="Schroder R."/>
            <person name="Shippy T.D."/>
            <person name="Simonnet F."/>
            <person name="Marques-Souza H."/>
            <person name="Tautz D."/>
            <person name="Tomoyasu Y."/>
            <person name="Trauner J."/>
            <person name="Van der Zee M."/>
            <person name="Vervoort M."/>
            <person name="Wittkopp N."/>
            <person name="Wimmer E.A."/>
            <person name="Yang X."/>
            <person name="Jones A.K."/>
            <person name="Sattelle D.B."/>
            <person name="Ebert P.R."/>
            <person name="Nelson D."/>
            <person name="Scott J.G."/>
            <person name="Beeman R.W."/>
            <person name="Muthukrishnan S."/>
            <person name="Kramer K.J."/>
            <person name="Arakane Y."/>
            <person name="Beeman R.W."/>
            <person name="Zhu Q."/>
            <person name="Hogenkamp D."/>
            <person name="Dixit R."/>
            <person name="Oppert B."/>
            <person name="Jiang H."/>
            <person name="Zou Z."/>
            <person name="Marshall J."/>
            <person name="Elpidina E."/>
            <person name="Vinokurov K."/>
            <person name="Oppert C."/>
            <person name="Zou Z."/>
            <person name="Evans J."/>
            <person name="Lu Z."/>
            <person name="Zhao P."/>
            <person name="Sumathipala N."/>
            <person name="Altincicek B."/>
            <person name="Vilcinskas A."/>
            <person name="Williams M."/>
            <person name="Hultmark D."/>
            <person name="Hetru C."/>
            <person name="Jiang H."/>
            <person name="Grimmelikhuijzen C.J."/>
            <person name="Hauser F."/>
            <person name="Cazzamali G."/>
            <person name="Williamson M."/>
            <person name="Park Y."/>
            <person name="Li B."/>
            <person name="Tanaka Y."/>
            <person name="Predel R."/>
            <person name="Neupert S."/>
            <person name="Schachtner J."/>
            <person name="Verleyen P."/>
            <person name="Raible F."/>
            <person name="Bork P."/>
            <person name="Friedrich M."/>
            <person name="Walden K.K."/>
            <person name="Robertson H.M."/>
            <person name="Angeli S."/>
            <person name="Foret S."/>
            <person name="Bucher G."/>
            <person name="Schuetz S."/>
            <person name="Maleszka R."/>
            <person name="Wimmer E.A."/>
            <person name="Beeman R.W."/>
            <person name="Lorenzen M."/>
            <person name="Tomoyasu Y."/>
            <person name="Miller S.C."/>
            <person name="Grossmann D."/>
            <person name="Bucher G."/>
        </authorList>
    </citation>
    <scope>NUCLEOTIDE SEQUENCE [LARGE SCALE GENOMIC DNA]</scope>
    <source>
        <strain evidence="1 2">Georgia GA2</strain>
    </source>
</reference>
<dbReference type="InParanoid" id="A0A139WF74"/>
<organism evidence="1 2">
    <name type="scientific">Tribolium castaneum</name>
    <name type="common">Red flour beetle</name>
    <dbReference type="NCBI Taxonomy" id="7070"/>
    <lineage>
        <taxon>Eukaryota</taxon>
        <taxon>Metazoa</taxon>
        <taxon>Ecdysozoa</taxon>
        <taxon>Arthropoda</taxon>
        <taxon>Hexapoda</taxon>
        <taxon>Insecta</taxon>
        <taxon>Pterygota</taxon>
        <taxon>Neoptera</taxon>
        <taxon>Endopterygota</taxon>
        <taxon>Coleoptera</taxon>
        <taxon>Polyphaga</taxon>
        <taxon>Cucujiformia</taxon>
        <taxon>Tenebrionidae</taxon>
        <taxon>Tenebrionidae incertae sedis</taxon>
        <taxon>Tribolium</taxon>
    </lineage>
</organism>